<dbReference type="OrthoDB" id="9964569at2"/>
<proteinExistence type="predicted"/>
<evidence type="ECO:0008006" key="3">
    <source>
        <dbReference type="Google" id="ProtNLM"/>
    </source>
</evidence>
<name>A0A4V7I8K9_BIBTR</name>
<accession>A0A4V7I8K9</accession>
<sequence>MKELKQCCLHHVSGGAIAVSSGCPECDDFFGIEEEKNTTTSSNRTGDAALIVGTTGGLIGARVGGAFGSPFGGIGIVAGTYIGTRLGEFIDESVKNNSLPPLGDPQILLDYIKNEQPW</sequence>
<dbReference type="RefSeq" id="WP_015433018.1">
    <property type="nucleotide sequence ID" value="NZ_CP006954.1"/>
</dbReference>
<dbReference type="AlphaFoldDB" id="A0A4V7I8K9"/>
<evidence type="ECO:0000313" key="1">
    <source>
        <dbReference type="EMBL" id="AHG81319.1"/>
    </source>
</evidence>
<dbReference type="KEGG" id="btre:F542_6010"/>
<evidence type="ECO:0000313" key="2">
    <source>
        <dbReference type="Proteomes" id="UP000019091"/>
    </source>
</evidence>
<dbReference type="PROSITE" id="PS51257">
    <property type="entry name" value="PROKAR_LIPOPROTEIN"/>
    <property type="match status" value="1"/>
</dbReference>
<organism evidence="1 2">
    <name type="scientific">Bibersteinia trehalosi USDA-ARS-USMARC-188</name>
    <dbReference type="NCBI Taxonomy" id="1263829"/>
    <lineage>
        <taxon>Bacteria</taxon>
        <taxon>Pseudomonadati</taxon>
        <taxon>Pseudomonadota</taxon>
        <taxon>Gammaproteobacteria</taxon>
        <taxon>Pasteurellales</taxon>
        <taxon>Pasteurellaceae</taxon>
        <taxon>Bibersteinia</taxon>
    </lineage>
</organism>
<dbReference type="Proteomes" id="UP000019091">
    <property type="component" value="Chromosome"/>
</dbReference>
<protein>
    <recommendedName>
        <fullName evidence="3">Glycine zipper domain-containing protein</fullName>
    </recommendedName>
</protein>
<dbReference type="EMBL" id="CP006954">
    <property type="protein sequence ID" value="AHG81319.1"/>
    <property type="molecule type" value="Genomic_DNA"/>
</dbReference>
<reference evidence="1 2" key="1">
    <citation type="journal article" date="2014" name="Genome Announc.">
        <title>Complete Closed Genome Sequences of Three Bibersteinia trehalosi Nasopharyngeal Isolates from Cattle with Shipping Fever.</title>
        <authorList>
            <person name="Harhay G.P."/>
            <person name="McVey D.S."/>
            <person name="Koren S."/>
            <person name="Phillippy A.M."/>
            <person name="Bono J."/>
            <person name="Harhay D.M."/>
            <person name="Clawson M.L."/>
            <person name="Heaton M.P."/>
            <person name="Chitko-McKown C.G."/>
            <person name="Korlach J."/>
            <person name="Smith T.P."/>
        </authorList>
    </citation>
    <scope>NUCLEOTIDE SEQUENCE [LARGE SCALE GENOMIC DNA]</scope>
    <source>
        <strain evidence="1 2">USDA-ARS-USMARC-188</strain>
    </source>
</reference>
<gene>
    <name evidence="1" type="ORF">F542_6010</name>
</gene>